<dbReference type="STRING" id="64571.A0A1Y2GZ02"/>
<reference evidence="3 4" key="1">
    <citation type="submission" date="2016-07" db="EMBL/GenBank/DDBJ databases">
        <title>Pervasive Adenine N6-methylation of Active Genes in Fungi.</title>
        <authorList>
            <consortium name="DOE Joint Genome Institute"/>
            <person name="Mondo S.J."/>
            <person name="Dannebaum R.O."/>
            <person name="Kuo R.C."/>
            <person name="Labutti K."/>
            <person name="Haridas S."/>
            <person name="Kuo A."/>
            <person name="Salamov A."/>
            <person name="Ahrendt S.R."/>
            <person name="Lipzen A."/>
            <person name="Sullivan W."/>
            <person name="Andreopoulos W.B."/>
            <person name="Clum A."/>
            <person name="Lindquist E."/>
            <person name="Daum C."/>
            <person name="Ramamoorthy G.K."/>
            <person name="Gryganskyi A."/>
            <person name="Culley D."/>
            <person name="Magnuson J.K."/>
            <person name="James T.Y."/>
            <person name="O'Malley M.A."/>
            <person name="Stajich J.E."/>
            <person name="Spatafora J.W."/>
            <person name="Visel A."/>
            <person name="Grigoriev I.V."/>
        </authorList>
    </citation>
    <scope>NUCLEOTIDE SEQUENCE [LARGE SCALE GENOMIC DNA]</scope>
    <source>
        <strain evidence="3 4">NRRL 3116</strain>
    </source>
</reference>
<gene>
    <name evidence="3" type="ORF">BCR41DRAFT_419273</name>
</gene>
<name>A0A1Y2GZ02_9FUNG</name>
<keyword evidence="1" id="KW-0560">Oxidoreductase</keyword>
<sequence>MSPPQNKYGPAKAIEFYNKNTVIFLTGATGFIGKAILEKLLRSFPQITKIYLLIRVSGKKTLKDRIENIFSSRIFDTVKSQFSSAQEFQEKIVRKVVPVKGDISANHLGLSDEDMAMAQEDTTVFINSAASIKFNDPLKTALEINTNGPLRIFEIAKGCKNLAAIVHISTCFVNAPMFEQHIDEIIYPHPLGDDPEAIYDMLSTKMSSKEIKDYEESVVLKAYPNTYTFAKSLAEHLIKSRYRDMALPIVIVRPAIVTAAYKEPVPGWVEGSAATNKAIVAGSIGLIQEWIGNESAKADLVPVDFVVKTTLLSATTADRTLTEPRIYHVGTSCINPITWSRFGMYMVAYWRAVAPPSQRVSDDIRFELYPPAEFKYRYNTRFGGEIRTLARHKHDEERKVYISRAMVVPTVLIAFLQSEWFFDVTNTLVLDDAAPAELKSELKSGIDWDRYMEDYNAGVQGFILCEKVDRPIVTDYTAELRPVSDTKREGSAEVTFMDIMAKL</sequence>
<dbReference type="PANTHER" id="PTHR11011">
    <property type="entry name" value="MALE STERILITY PROTEIN 2-RELATED"/>
    <property type="match status" value="1"/>
</dbReference>
<dbReference type="CDD" id="cd05236">
    <property type="entry name" value="FAR-N_SDR_e"/>
    <property type="match status" value="1"/>
</dbReference>
<dbReference type="GO" id="GO:0035336">
    <property type="term" value="P:long-chain fatty-acyl-CoA metabolic process"/>
    <property type="evidence" value="ECO:0007669"/>
    <property type="project" value="TreeGrafter"/>
</dbReference>
<proteinExistence type="inferred from homology"/>
<organism evidence="3 4">
    <name type="scientific">Lobosporangium transversale</name>
    <dbReference type="NCBI Taxonomy" id="64571"/>
    <lineage>
        <taxon>Eukaryota</taxon>
        <taxon>Fungi</taxon>
        <taxon>Fungi incertae sedis</taxon>
        <taxon>Mucoromycota</taxon>
        <taxon>Mortierellomycotina</taxon>
        <taxon>Mortierellomycetes</taxon>
        <taxon>Mortierellales</taxon>
        <taxon>Mortierellaceae</taxon>
        <taxon>Lobosporangium</taxon>
    </lineage>
</organism>
<dbReference type="PANTHER" id="PTHR11011:SF45">
    <property type="entry name" value="FATTY ACYL-COA REDUCTASE CG8306-RELATED"/>
    <property type="match status" value="1"/>
</dbReference>
<evidence type="ECO:0000259" key="2">
    <source>
        <dbReference type="Pfam" id="PF07993"/>
    </source>
</evidence>
<dbReference type="InParanoid" id="A0A1Y2GZ02"/>
<dbReference type="Pfam" id="PF07993">
    <property type="entry name" value="NAD_binding_4"/>
    <property type="match status" value="1"/>
</dbReference>
<dbReference type="GO" id="GO:0080019">
    <property type="term" value="F:alcohol-forming very long-chain fatty acyl-CoA reductase activity"/>
    <property type="evidence" value="ECO:0007669"/>
    <property type="project" value="InterPro"/>
</dbReference>
<dbReference type="GeneID" id="33571580"/>
<dbReference type="SUPFAM" id="SSF51735">
    <property type="entry name" value="NAD(P)-binding Rossmann-fold domains"/>
    <property type="match status" value="1"/>
</dbReference>
<evidence type="ECO:0000313" key="3">
    <source>
        <dbReference type="EMBL" id="ORZ27517.1"/>
    </source>
</evidence>
<protein>
    <recommendedName>
        <fullName evidence="1">Fatty acyl-CoA reductase</fullName>
        <ecNumber evidence="1">1.2.1.84</ecNumber>
    </recommendedName>
</protein>
<keyword evidence="1" id="KW-0443">Lipid metabolism</keyword>
<comment type="function">
    <text evidence="1">Catalyzes the reduction of fatty acyl-CoA to fatty alcohols.</text>
</comment>
<dbReference type="Gene3D" id="3.40.50.720">
    <property type="entry name" value="NAD(P)-binding Rossmann-like Domain"/>
    <property type="match status" value="1"/>
</dbReference>
<dbReference type="InterPro" id="IPR013120">
    <property type="entry name" value="FAR_NAD-bd"/>
</dbReference>
<dbReference type="GO" id="GO:0102965">
    <property type="term" value="F:alcohol-forming long-chain fatty acyl-CoA reductase activity"/>
    <property type="evidence" value="ECO:0007669"/>
    <property type="project" value="UniProtKB-EC"/>
</dbReference>
<keyword evidence="1" id="KW-0444">Lipid biosynthesis</keyword>
<evidence type="ECO:0000256" key="1">
    <source>
        <dbReference type="RuleBase" id="RU363097"/>
    </source>
</evidence>
<keyword evidence="1" id="KW-0521">NADP</keyword>
<dbReference type="InterPro" id="IPR026055">
    <property type="entry name" value="FAR"/>
</dbReference>
<dbReference type="EC" id="1.2.1.84" evidence="1"/>
<dbReference type="EMBL" id="MCFF01000004">
    <property type="protein sequence ID" value="ORZ27517.1"/>
    <property type="molecule type" value="Genomic_DNA"/>
</dbReference>
<accession>A0A1Y2GZ02</accession>
<dbReference type="Proteomes" id="UP000193648">
    <property type="component" value="Unassembled WGS sequence"/>
</dbReference>
<comment type="catalytic activity">
    <reaction evidence="1">
        <text>a long-chain fatty acyl-CoA + 2 NADPH + 2 H(+) = a long-chain primary fatty alcohol + 2 NADP(+) + CoA</text>
        <dbReference type="Rhea" id="RHEA:52716"/>
        <dbReference type="ChEBI" id="CHEBI:15378"/>
        <dbReference type="ChEBI" id="CHEBI:57287"/>
        <dbReference type="ChEBI" id="CHEBI:57783"/>
        <dbReference type="ChEBI" id="CHEBI:58349"/>
        <dbReference type="ChEBI" id="CHEBI:77396"/>
        <dbReference type="ChEBI" id="CHEBI:83139"/>
        <dbReference type="EC" id="1.2.1.84"/>
    </reaction>
</comment>
<feature type="domain" description="Thioester reductase (TE)" evidence="2">
    <location>
        <begin position="25"/>
        <end position="309"/>
    </location>
</feature>
<dbReference type="AlphaFoldDB" id="A0A1Y2GZ02"/>
<dbReference type="RefSeq" id="XP_021885244.1">
    <property type="nucleotide sequence ID" value="XM_022029737.1"/>
</dbReference>
<dbReference type="InterPro" id="IPR036291">
    <property type="entry name" value="NAD(P)-bd_dom_sf"/>
</dbReference>
<comment type="similarity">
    <text evidence="1">Belongs to the fatty acyl-CoA reductase family.</text>
</comment>
<comment type="caution">
    <text evidence="3">The sequence shown here is derived from an EMBL/GenBank/DDBJ whole genome shotgun (WGS) entry which is preliminary data.</text>
</comment>
<dbReference type="OrthoDB" id="429813at2759"/>
<evidence type="ECO:0000313" key="4">
    <source>
        <dbReference type="Proteomes" id="UP000193648"/>
    </source>
</evidence>
<keyword evidence="4" id="KW-1185">Reference proteome</keyword>